<reference evidence="1" key="1">
    <citation type="journal article" date="2021" name="PeerJ">
        <title>Extensive microbial diversity within the chicken gut microbiome revealed by metagenomics and culture.</title>
        <authorList>
            <person name="Gilroy R."/>
            <person name="Ravi A."/>
            <person name="Getino M."/>
            <person name="Pursley I."/>
            <person name="Horton D.L."/>
            <person name="Alikhan N.F."/>
            <person name="Baker D."/>
            <person name="Gharbi K."/>
            <person name="Hall N."/>
            <person name="Watson M."/>
            <person name="Adriaenssens E.M."/>
            <person name="Foster-Nyarko E."/>
            <person name="Jarju S."/>
            <person name="Secka A."/>
            <person name="Antonio M."/>
            <person name="Oren A."/>
            <person name="Chaudhuri R.R."/>
            <person name="La Ragione R."/>
            <person name="Hildebrand F."/>
            <person name="Pallen M.J."/>
        </authorList>
    </citation>
    <scope>NUCLEOTIDE SEQUENCE</scope>
    <source>
        <strain evidence="1">ChiSxjej1B13-11774</strain>
    </source>
</reference>
<sequence>MKTSLISRLTGLILLAAAACGAVFLAWNGAFGVPASRLEQDLRSSQHFPDSWTVVGDVTEEAAVFLFYPPERNSYGVTLYRNEPGLSFGYFFRGSHTVAGIHGATEELPAEVEGIPLEGTGLTAYVSMNTAGIRRLEQNDGNTVEIHSLDGQSPFVLLLPQGPDTVTFYDGDGAVVETQTRGI</sequence>
<accession>A0A9D2JA10</accession>
<name>A0A9D2JA10_9FIRM</name>
<reference evidence="1" key="2">
    <citation type="submission" date="2021-04" db="EMBL/GenBank/DDBJ databases">
        <authorList>
            <person name="Gilroy R."/>
        </authorList>
    </citation>
    <scope>NUCLEOTIDE SEQUENCE</scope>
    <source>
        <strain evidence="1">ChiSxjej1B13-11774</strain>
    </source>
</reference>
<organism evidence="1 2">
    <name type="scientific">Candidatus Gemmiger excrementigallinarum</name>
    <dbReference type="NCBI Taxonomy" id="2838609"/>
    <lineage>
        <taxon>Bacteria</taxon>
        <taxon>Bacillati</taxon>
        <taxon>Bacillota</taxon>
        <taxon>Clostridia</taxon>
        <taxon>Eubacteriales</taxon>
        <taxon>Gemmiger</taxon>
    </lineage>
</organism>
<dbReference type="EMBL" id="DXBP01000003">
    <property type="protein sequence ID" value="HIZ41124.1"/>
    <property type="molecule type" value="Genomic_DNA"/>
</dbReference>
<protein>
    <submittedName>
        <fullName evidence="1">Uncharacterized protein</fullName>
    </submittedName>
</protein>
<evidence type="ECO:0000313" key="2">
    <source>
        <dbReference type="Proteomes" id="UP000824048"/>
    </source>
</evidence>
<comment type="caution">
    <text evidence="1">The sequence shown here is derived from an EMBL/GenBank/DDBJ whole genome shotgun (WGS) entry which is preliminary data.</text>
</comment>
<dbReference type="AlphaFoldDB" id="A0A9D2JA10"/>
<gene>
    <name evidence="1" type="ORF">H9811_01025</name>
</gene>
<proteinExistence type="predicted"/>
<evidence type="ECO:0000313" key="1">
    <source>
        <dbReference type="EMBL" id="HIZ41124.1"/>
    </source>
</evidence>
<dbReference type="Proteomes" id="UP000824048">
    <property type="component" value="Unassembled WGS sequence"/>
</dbReference>
<dbReference type="PROSITE" id="PS51257">
    <property type="entry name" value="PROKAR_LIPOPROTEIN"/>
    <property type="match status" value="1"/>
</dbReference>